<dbReference type="AlphaFoldDB" id="A0A6N4R321"/>
<gene>
    <name evidence="2" type="ORF">EHQ83_00535</name>
</gene>
<reference evidence="2 3" key="1">
    <citation type="journal article" date="2019" name="PLoS Negl. Trop. Dis.">
        <title>Revisiting the worldwide diversity of Leptospira species in the environment.</title>
        <authorList>
            <person name="Vincent A.T."/>
            <person name="Schiettekatte O."/>
            <person name="Bourhy P."/>
            <person name="Veyrier F.J."/>
            <person name="Picardeau M."/>
        </authorList>
    </citation>
    <scope>NUCLEOTIDE SEQUENCE [LARGE SCALE GENOMIC DNA]</scope>
    <source>
        <strain evidence="2 3">201702445</strain>
    </source>
</reference>
<dbReference type="PANTHER" id="PTHR35812:SF1">
    <property type="entry name" value="LIPOPROTEIN"/>
    <property type="match status" value="1"/>
</dbReference>
<evidence type="ECO:0000313" key="3">
    <source>
        <dbReference type="Proteomes" id="UP000297613"/>
    </source>
</evidence>
<protein>
    <submittedName>
        <fullName evidence="2">DUF1566 domain-containing protein</fullName>
    </submittedName>
</protein>
<sequence length="256" mass="27843">MLGALGRFPFSAEELTLTAKGKRLPGTGRTDIWRLRCASLIKEKNHMKLLKTFILLTILLGIIETLTAIGGPYTDPNDGTINDTGNRLLWRKCGRGRGTAGSNYTNCSVVSGPAETSNWATAVAYCSSLGTTLGDGRQWRLPTVKELISIVDYSRSTKPIINQTLFPNTAEGRFWTSTNSFVAGNSPVLPSAPTDETGTTDPKQYVTNPGNTEQHYKIPQGANYRSMAYIVEFTVGGVVEYGKSNNAYVRCVSGPY</sequence>
<proteinExistence type="predicted"/>
<dbReference type="Pfam" id="PF07603">
    <property type="entry name" value="Lcl_C"/>
    <property type="match status" value="1"/>
</dbReference>
<dbReference type="Proteomes" id="UP000297613">
    <property type="component" value="Unassembled WGS sequence"/>
</dbReference>
<organism evidence="2 3">
    <name type="scientific">Leptospira yasudae</name>
    <dbReference type="NCBI Taxonomy" id="2202201"/>
    <lineage>
        <taxon>Bacteria</taxon>
        <taxon>Pseudomonadati</taxon>
        <taxon>Spirochaetota</taxon>
        <taxon>Spirochaetia</taxon>
        <taxon>Leptospirales</taxon>
        <taxon>Leptospiraceae</taxon>
        <taxon>Leptospira</taxon>
    </lineage>
</organism>
<evidence type="ECO:0000259" key="1">
    <source>
        <dbReference type="Pfam" id="PF07603"/>
    </source>
</evidence>
<dbReference type="InterPro" id="IPR011460">
    <property type="entry name" value="Lcl_C"/>
</dbReference>
<accession>A0A6N4R321</accession>
<feature type="domain" description="Lcl C-terminal" evidence="1">
    <location>
        <begin position="79"/>
        <end position="183"/>
    </location>
</feature>
<dbReference type="EMBL" id="RQGM01000004">
    <property type="protein sequence ID" value="TGL89918.1"/>
    <property type="molecule type" value="Genomic_DNA"/>
</dbReference>
<dbReference type="PANTHER" id="PTHR35812">
    <property type="entry name" value="LIPOPROTEIN"/>
    <property type="match status" value="1"/>
</dbReference>
<name>A0A6N4R321_9LEPT</name>
<evidence type="ECO:0000313" key="2">
    <source>
        <dbReference type="EMBL" id="TGL89918.1"/>
    </source>
</evidence>
<comment type="caution">
    <text evidence="2">The sequence shown here is derived from an EMBL/GenBank/DDBJ whole genome shotgun (WGS) entry which is preliminary data.</text>
</comment>